<accession>A0A2G1DLX2</accession>
<protein>
    <submittedName>
        <fullName evidence="4">Ankyrin domain-containing protein</fullName>
    </submittedName>
</protein>
<dbReference type="PROSITE" id="PS50088">
    <property type="entry name" value="ANK_REPEAT"/>
    <property type="match status" value="4"/>
</dbReference>
<dbReference type="KEGG" id="amol:AMOL_1262"/>
<dbReference type="RefSeq" id="WP_099341286.1">
    <property type="nucleotide sequence ID" value="NZ_CP032098.1"/>
</dbReference>
<feature type="repeat" description="ANK" evidence="3">
    <location>
        <begin position="402"/>
        <end position="434"/>
    </location>
</feature>
<reference evidence="4 7" key="2">
    <citation type="submission" date="2018-08" db="EMBL/GenBank/DDBJ databases">
        <title>Complete genome of the Arcobacter molluscorum type strain LMG 25693.</title>
        <authorList>
            <person name="Miller W.G."/>
            <person name="Yee E."/>
            <person name="Bono J.L."/>
        </authorList>
    </citation>
    <scope>NUCLEOTIDE SEQUENCE [LARGE SCALE GENOMIC DNA]</scope>
    <source>
        <strain evidence="4 7">CECT 7696</strain>
    </source>
</reference>
<organism evidence="5 6">
    <name type="scientific">Malaciobacter molluscorum LMG 25693</name>
    <dbReference type="NCBI Taxonomy" id="870501"/>
    <lineage>
        <taxon>Bacteria</taxon>
        <taxon>Pseudomonadati</taxon>
        <taxon>Campylobacterota</taxon>
        <taxon>Epsilonproteobacteria</taxon>
        <taxon>Campylobacterales</taxon>
        <taxon>Arcobacteraceae</taxon>
        <taxon>Malaciobacter</taxon>
    </lineage>
</organism>
<feature type="repeat" description="ANK" evidence="3">
    <location>
        <begin position="834"/>
        <end position="866"/>
    </location>
</feature>
<evidence type="ECO:0000256" key="2">
    <source>
        <dbReference type="ARBA" id="ARBA00023043"/>
    </source>
</evidence>
<dbReference type="PROSITE" id="PS50297">
    <property type="entry name" value="ANK_REP_REGION"/>
    <property type="match status" value="2"/>
</dbReference>
<evidence type="ECO:0000313" key="6">
    <source>
        <dbReference type="Proteomes" id="UP000221222"/>
    </source>
</evidence>
<dbReference type="InterPro" id="IPR036770">
    <property type="entry name" value="Ankyrin_rpt-contain_sf"/>
</dbReference>
<evidence type="ECO:0000313" key="5">
    <source>
        <dbReference type="EMBL" id="PHO19470.1"/>
    </source>
</evidence>
<evidence type="ECO:0000313" key="7">
    <source>
        <dbReference type="Proteomes" id="UP000262712"/>
    </source>
</evidence>
<keyword evidence="2 3" id="KW-0040">ANK repeat</keyword>
<dbReference type="EMBL" id="NXFY01000001">
    <property type="protein sequence ID" value="PHO19470.1"/>
    <property type="molecule type" value="Genomic_DNA"/>
</dbReference>
<dbReference type="SMART" id="SM00248">
    <property type="entry name" value="ANK"/>
    <property type="match status" value="17"/>
</dbReference>
<dbReference type="PANTHER" id="PTHR24171">
    <property type="entry name" value="ANKYRIN REPEAT DOMAIN-CONTAINING PROTEIN 39-RELATED"/>
    <property type="match status" value="1"/>
</dbReference>
<dbReference type="Pfam" id="PF12796">
    <property type="entry name" value="Ank_2"/>
    <property type="match status" value="3"/>
</dbReference>
<keyword evidence="6" id="KW-1185">Reference proteome</keyword>
<feature type="repeat" description="ANK" evidence="3">
    <location>
        <begin position="912"/>
        <end position="944"/>
    </location>
</feature>
<dbReference type="EMBL" id="CP032098">
    <property type="protein sequence ID" value="AXX92243.1"/>
    <property type="molecule type" value="Genomic_DNA"/>
</dbReference>
<name>A0A2G1DLX2_9BACT</name>
<proteinExistence type="predicted"/>
<evidence type="ECO:0000256" key="1">
    <source>
        <dbReference type="ARBA" id="ARBA00022737"/>
    </source>
</evidence>
<dbReference type="SUPFAM" id="SSF48403">
    <property type="entry name" value="Ankyrin repeat"/>
    <property type="match status" value="3"/>
</dbReference>
<reference evidence="5 6" key="1">
    <citation type="submission" date="2017-09" db="EMBL/GenBank/DDBJ databases">
        <title>Arcobacter canalis sp. nov., a new species isolated from a water canal contaminated with urban sewage.</title>
        <authorList>
            <person name="Perez-Cataluna A."/>
            <person name="Salas-Masso N."/>
            <person name="Figueras M.J."/>
        </authorList>
    </citation>
    <scope>NUCLEOTIDE SEQUENCE [LARGE SCALE GENOMIC DNA]</scope>
    <source>
        <strain evidence="5 6">F98-3</strain>
    </source>
</reference>
<keyword evidence="1" id="KW-0677">Repeat</keyword>
<dbReference type="Gene3D" id="1.25.40.20">
    <property type="entry name" value="Ankyrin repeat-containing domain"/>
    <property type="match status" value="4"/>
</dbReference>
<sequence length="1087" mass="125465">MSFLDKLFGENKEEKELASNEQESTNFFDIDNIKDTETIEQIIKYNDFNILKTKINSSNCRQADNNFKMPLYYATINKRIEVIKYLFELGCDFEDAKGMLGGSAIITIISTGNKEILKTFIEAGYKVISGKSAIMAISVENAPLDFIEYLIELDVPMDSLERKISKDLIDEDTKEQYEKYTPLELAVFNNREYEVLEALIQAGCPLNEEKNINFVSRVINTSLSPSTKAKTLHLLNRLNKLDLNIKDEEGNNLVKQAINVGDTRSLKELILLGADFSDYIYTINDMLTIKDLEYIIDSIKSQGKNIDDFLSLLVKSRIESYMQEYDDLSHKNIIYQIVINTRLEENEKVELLQIALSKKADINFTLCDDKNTLFIVCKNLFIGKDICVAKFLLENGAEIEYGGNSALFHAISEYNIPLIELLLSFNANTNFVNNEKEGVINYFYKEHINLNSVVKKREVLQLLVNSGLNINTQVKYETKDKKFEDELISFFAIFCIENEFRLIDYIFENNIEIKDEESIYYAIKYLKKDILLKEIIKINPSYERKNYYERLGEKSNANIIHLAFENYLSEEFIYYVLETYPTIKAYNEIEPIALHIIKSSFYSLEIFEKIIKKDNNINRYYSFQTNDEIGEYISKGTLLLCLARLAKDLDKNNKYFKAIKILLENGVDINLAYKFGHNNKVYPKGHSVFISAINKNRLNKELYDLFYEYGGSLIKPVKECFNESSIHSILRFLDDDNVIIEYLDYCWEKEPFDLEYKNSMNSTILLNAAMSCNAKVIKWLANKGANVNIVGGYDNCSALHKAIDNYSFIDPLQRLDTVKTLLDLGVDIEQFDSEQKTPLMVAANVGTTHVLKELLQRGADVNHVNENNESAIHFAVLGKYSYDLDFRFETIKSKIITDLVNAKADINLVSDNGATALIYAIDYGYREIFDTLINFDADVNQACSHGYTPLYYATLIKDRYFINKLYATNKLDVNKVNEFNFTVLHQIVNLDIPNEVFKNMLIKLIEMGLDINYHKNIEPALLMYIKTMEFVGDRQVGFVSSKKKPKEIEHKKVEIFIEYGADLNLCLEFAKKQNEPKDIFEYLESLI</sequence>
<dbReference type="InterPro" id="IPR002110">
    <property type="entry name" value="Ankyrin_rpt"/>
</dbReference>
<gene>
    <name evidence="4" type="ORF">AMOL_1262</name>
    <name evidence="5" type="ORF">CPU12_01435</name>
</gene>
<evidence type="ECO:0000313" key="4">
    <source>
        <dbReference type="EMBL" id="AXX92243.1"/>
    </source>
</evidence>
<feature type="repeat" description="ANK" evidence="3">
    <location>
        <begin position="178"/>
        <end position="211"/>
    </location>
</feature>
<dbReference type="Proteomes" id="UP000221222">
    <property type="component" value="Unassembled WGS sequence"/>
</dbReference>
<dbReference type="Proteomes" id="UP000262712">
    <property type="component" value="Chromosome"/>
</dbReference>
<dbReference type="AlphaFoldDB" id="A0A2G1DLX2"/>
<evidence type="ECO:0000256" key="3">
    <source>
        <dbReference type="PROSITE-ProRule" id="PRU00023"/>
    </source>
</evidence>